<comment type="caution">
    <text evidence="8">The sequence shown here is derived from an EMBL/GenBank/DDBJ whole genome shotgun (WGS) entry which is preliminary data.</text>
</comment>
<keyword evidence="3" id="KW-0732">Signal</keyword>
<dbReference type="Proteomes" id="UP001272137">
    <property type="component" value="Unassembled WGS sequence"/>
</dbReference>
<keyword evidence="6" id="KW-0812">Transmembrane</keyword>
<dbReference type="InterPro" id="IPR050708">
    <property type="entry name" value="T6SS_VgrG/RHS"/>
</dbReference>
<dbReference type="Gene3D" id="2.180.10.10">
    <property type="entry name" value="RHS repeat-associated core"/>
    <property type="match status" value="2"/>
</dbReference>
<dbReference type="GO" id="GO:0005576">
    <property type="term" value="C:extracellular region"/>
    <property type="evidence" value="ECO:0007669"/>
    <property type="project" value="UniProtKB-SubCell"/>
</dbReference>
<dbReference type="Pfam" id="PF12256">
    <property type="entry name" value="TcdB_toxin_midN"/>
    <property type="match status" value="1"/>
</dbReference>
<evidence type="ECO:0000256" key="2">
    <source>
        <dbReference type="ARBA" id="ARBA00022525"/>
    </source>
</evidence>
<dbReference type="Pfam" id="PF13517">
    <property type="entry name" value="FG-GAP_3"/>
    <property type="match status" value="2"/>
</dbReference>
<keyword evidence="6" id="KW-0472">Membrane</keyword>
<comment type="subcellular location">
    <subcellularLocation>
        <location evidence="1">Secreted</location>
    </subcellularLocation>
</comment>
<dbReference type="Pfam" id="PF03534">
    <property type="entry name" value="SpvB"/>
    <property type="match status" value="1"/>
</dbReference>
<dbReference type="RefSeq" id="WP_259032574.1">
    <property type="nucleotide sequence ID" value="NZ_JALGJC010000006.1"/>
</dbReference>
<dbReference type="InterPro" id="IPR013517">
    <property type="entry name" value="FG-GAP"/>
</dbReference>
<feature type="transmembrane region" description="Helical" evidence="6">
    <location>
        <begin position="1771"/>
        <end position="1798"/>
    </location>
</feature>
<keyword evidence="4" id="KW-0843">Virulence</keyword>
<dbReference type="InterPro" id="IPR003284">
    <property type="entry name" value="Sal_SpvB"/>
</dbReference>
<feature type="transmembrane region" description="Helical" evidence="6">
    <location>
        <begin position="1709"/>
        <end position="1734"/>
    </location>
</feature>
<dbReference type="SUPFAM" id="SSF69318">
    <property type="entry name" value="Integrin alpha N-terminal domain"/>
    <property type="match status" value="1"/>
</dbReference>
<feature type="transmembrane region" description="Helical" evidence="6">
    <location>
        <begin position="1741"/>
        <end position="1759"/>
    </location>
</feature>
<dbReference type="GO" id="GO:0005737">
    <property type="term" value="C:cytoplasm"/>
    <property type="evidence" value="ECO:0007669"/>
    <property type="project" value="InterPro"/>
</dbReference>
<evidence type="ECO:0000256" key="5">
    <source>
        <dbReference type="SAM" id="MobiDB-lite"/>
    </source>
</evidence>
<reference evidence="8" key="1">
    <citation type="submission" date="2018-08" db="EMBL/GenBank/DDBJ databases">
        <title>Identification of Burkholderia cepacia strains that express a Burkholderia pseudomallei-like capsular polysaccharide.</title>
        <authorList>
            <person name="Burtnick M.N."/>
            <person name="Vongsouvath M."/>
            <person name="Newton P."/>
            <person name="Wuthiekanun V."/>
            <person name="Limmathurotsakul D."/>
            <person name="Brett P.J."/>
            <person name="Chantratita N."/>
            <person name="Dance D.A."/>
        </authorList>
    </citation>
    <scope>NUCLEOTIDE SEQUENCE</scope>
    <source>
        <strain evidence="8">SBXCC001</strain>
    </source>
</reference>
<proteinExistence type="predicted"/>
<feature type="compositionally biased region" description="Gly residues" evidence="5">
    <location>
        <begin position="16"/>
        <end position="25"/>
    </location>
</feature>
<dbReference type="InterPro" id="IPR022045">
    <property type="entry name" value="TcdB_toxin_mid/N"/>
</dbReference>
<dbReference type="PANTHER" id="PTHR32305">
    <property type="match status" value="1"/>
</dbReference>
<accession>A0AAW9D2W3</accession>
<dbReference type="InterPro" id="IPR028994">
    <property type="entry name" value="Integrin_alpha_N"/>
</dbReference>
<evidence type="ECO:0000256" key="3">
    <source>
        <dbReference type="ARBA" id="ARBA00022729"/>
    </source>
</evidence>
<organism evidence="8 9">
    <name type="scientific">Burkholderia thailandensis</name>
    <dbReference type="NCBI Taxonomy" id="57975"/>
    <lineage>
        <taxon>Bacteria</taxon>
        <taxon>Pseudomonadati</taxon>
        <taxon>Pseudomonadota</taxon>
        <taxon>Betaproteobacteria</taxon>
        <taxon>Burkholderiales</taxon>
        <taxon>Burkholderiaceae</taxon>
        <taxon>Burkholderia</taxon>
        <taxon>pseudomallei group</taxon>
    </lineage>
</organism>
<protein>
    <submittedName>
        <fullName evidence="8">RHS repeat-associated core domain protein</fullName>
    </submittedName>
</protein>
<keyword evidence="2" id="KW-0964">Secreted</keyword>
<sequence length="2032" mass="210174">MAKTSGTADEILNLPSGGGSVGGDGGDFSVDLNTGTATLKFDLTVPAGPNGITPPHTLQYSAGAGDGPFGLGWSLGLMTIRRRITPATGAAEPAPPGACTLVGVGELVDMGARRFRPIVDATGLLIEFTGASWTATDKTDTQYTLGTSANAQIGDGGALPAAWLVDRCADSAGNAIAYTWLAVGGARVPQTIAWGTHRLVFAYEDRPDTIVDGSYGAPVTLDKRCSRIELHATTETPSLVRSWTLLYDDDDGRGRSLLATIREQGHAADGSVLAAPDRTFAYSRPGAPALVPVTGWTTPLSDPDTDLVDLNGDGLPDIVHLGNGMPTMHPNLGGGQFGAPRPLARTAAPLRLSAPSVAFADMSGNGSVDVLVLDEPFSGYYPLSAPGGSAPAGFGRPIVFERAPAVSPSDVRLRFVDLNGDGVTDILLDTGRGWLIYLRDGPATWSDAPRVLPPARTPPVSLADPHVHLADMTGDGLMDIVRVTGGGLTYWPARADGGWDAAIAMTPSPVFARDFDPRRLALYDVDGDGCADLVYVGLQSVTVWRNVGATRLAAPVAIPGTPVALPGSYRVVDLLGSGTAGVHFQLPSIAGASRQTYLDLGGGVKPYLLTDLAHGDAQSTHIGYRTSTEYARDDAQAGAPWRTYHPFPIQCVARTDQTDHGTGATTSTRYAYHDARYDPATRTFLGFGRVDSEQLGDASCPTLRVETTFHLGLDPADPARPLAGDEALKLGALRRKPLVTATYGLDGSPLERRPYSITRHAYDALLVASAAGNGKRIAVPYCTTSTEERWERQSAAVSTRTVDYLAITSEGDVTSQRTRAQRTGVAAPDQDVTTTTTLATGGKNLRLPARITQSAPDGSIVSESVCFYDGDAFAGLPEGQAARGLVTRIEDRVFDDAFAASIWGENLPDLTRYGYHRLPGDAAGWWKTRRAHERGSNATGPTLATKGPLGALQTLQYDASGQRVVKVIDALGNAVSATTDARVFQTASLTDANGHLTTDAFDALGRVVATIGPLDTPALPTIAFTYAAGAISTVTSATRSAHGGNDTVRAVTWIDGTGNVLGKGTPAAGPGEWTVTNAVRRNARGLVAASFLPYAATGGNWQPPPAGTGATTSTYDALGRLVQLTRPDGLVVTSRREGGTVITSETWPGGAAVDIERQEYDAAGQLVSVSRNAGDHWVEQRYAYAPSGKVRDVTLPGGAHVAFALDLLGRVFAQQSPDTGRTVFLLDASDNQRARTNAAGQIVRTEVDAMNRVTNVYHDAEPTPRVRYEYADANGAPPADGIVANRFTRVWRITDELGAIVFEYDEAGRRTTTTRTVASTAQSYVTRRAYDALGRLASATLPATAPGGAGRTVVYGYAADGRLVSASGVVKSAAYDLFGRLTSIDYANGASTLIDYAANAGGIARVRVLDASRNVLRDTTLTRGDGLVTTLASANAADDSVDFGYDALRRLTSANYRQGASPADAHGWTFDDAFNATAVTDAGALTYEPGTHRLASVGGAATAFDAAGRMTTGRFGAATFDAADHLSGVTLPDATQIAHTYDYQGRRVRSTQNGAQTYFSPTEDVEFQGGTAIVWITFGRQRIAADIGGALTFVHPNALGVMDLITDSGGAYGTRVRQTPFGYARPADGAAPAGGVAAVALALGAADATGLVCHGLRWYDPRVGQFISPDPVVTSVYTVGAWNPYVYCLGNPILLADPNGCSFLSVLEIIGVAILAAACVVGAIFTGGATLVALGVLSANIGGWLLAGVALGSLGGAIAGELAAQKAGGNLWAGAFLGAFLGGATSLIGGALGGAAAAGIDTLIGGTKTFLSFVAAGAIQGTLAGAGTGLAIGYAGGKGNAESMLIAMAKGAAWGAVLGTLLGAGIGAIAGTGISGAAKPDNFLNIGAFGQKFADFTSTSTAINSADNAAGVTESLTQLSMPNGFNAGNMLGLLPNLVTTNEQAAGWFSIPIGWLGPGVLNDAGFAGLVDTSMALDQAGFSYAHQISLLLGAAPYFIDYAATMAQIVDASGVNNFEMAFNNAFGSGSPSNTG</sequence>
<feature type="transmembrane region" description="Helical" evidence="6">
    <location>
        <begin position="1852"/>
        <end position="1874"/>
    </location>
</feature>
<name>A0AAW9D2W3_BURTH</name>
<gene>
    <name evidence="8" type="ORF">C7S16_2972</name>
</gene>
<feature type="transmembrane region" description="Helical" evidence="6">
    <location>
        <begin position="1810"/>
        <end position="1832"/>
    </location>
</feature>
<feature type="region of interest" description="Disordered" evidence="5">
    <location>
        <begin position="1"/>
        <end position="25"/>
    </location>
</feature>
<keyword evidence="6" id="KW-1133">Transmembrane helix</keyword>
<dbReference type="NCBIfam" id="TIGR03696">
    <property type="entry name" value="Rhs_assc_core"/>
    <property type="match status" value="1"/>
</dbReference>
<evidence type="ECO:0000256" key="1">
    <source>
        <dbReference type="ARBA" id="ARBA00004613"/>
    </source>
</evidence>
<dbReference type="InterPro" id="IPR022385">
    <property type="entry name" value="Rhs_assc_core"/>
</dbReference>
<evidence type="ECO:0000256" key="6">
    <source>
        <dbReference type="SAM" id="Phobius"/>
    </source>
</evidence>
<dbReference type="EMBL" id="QXCT01000002">
    <property type="protein sequence ID" value="MDW9255812.1"/>
    <property type="molecule type" value="Genomic_DNA"/>
</dbReference>
<dbReference type="PANTHER" id="PTHR32305:SF15">
    <property type="entry name" value="PROTEIN RHSA-RELATED"/>
    <property type="match status" value="1"/>
</dbReference>
<evidence type="ECO:0000313" key="9">
    <source>
        <dbReference type="Proteomes" id="UP001272137"/>
    </source>
</evidence>
<evidence type="ECO:0000313" key="8">
    <source>
        <dbReference type="EMBL" id="MDW9255812.1"/>
    </source>
</evidence>
<evidence type="ECO:0000259" key="7">
    <source>
        <dbReference type="Pfam" id="PF12256"/>
    </source>
</evidence>
<feature type="domain" description="Insecticide toxin TcdB middle/N-terminal" evidence="7">
    <location>
        <begin position="566"/>
        <end position="693"/>
    </location>
</feature>
<evidence type="ECO:0000256" key="4">
    <source>
        <dbReference type="ARBA" id="ARBA00023026"/>
    </source>
</evidence>